<feature type="region of interest" description="Disordered" evidence="1">
    <location>
        <begin position="106"/>
        <end position="172"/>
    </location>
</feature>
<dbReference type="AlphaFoldDB" id="A0AAE0F9M1"/>
<feature type="compositionally biased region" description="Polar residues" evidence="1">
    <location>
        <begin position="145"/>
        <end position="155"/>
    </location>
</feature>
<evidence type="ECO:0000313" key="3">
    <source>
        <dbReference type="Proteomes" id="UP001190700"/>
    </source>
</evidence>
<protein>
    <submittedName>
        <fullName evidence="2">Uncharacterized protein</fullName>
    </submittedName>
</protein>
<feature type="region of interest" description="Disordered" evidence="1">
    <location>
        <begin position="259"/>
        <end position="278"/>
    </location>
</feature>
<comment type="caution">
    <text evidence="2">The sequence shown here is derived from an EMBL/GenBank/DDBJ whole genome shotgun (WGS) entry which is preliminary data.</text>
</comment>
<organism evidence="2 3">
    <name type="scientific">Cymbomonas tetramitiformis</name>
    <dbReference type="NCBI Taxonomy" id="36881"/>
    <lineage>
        <taxon>Eukaryota</taxon>
        <taxon>Viridiplantae</taxon>
        <taxon>Chlorophyta</taxon>
        <taxon>Pyramimonadophyceae</taxon>
        <taxon>Pyramimonadales</taxon>
        <taxon>Pyramimonadaceae</taxon>
        <taxon>Cymbomonas</taxon>
    </lineage>
</organism>
<evidence type="ECO:0000256" key="1">
    <source>
        <dbReference type="SAM" id="MobiDB-lite"/>
    </source>
</evidence>
<proteinExistence type="predicted"/>
<gene>
    <name evidence="2" type="ORF">CYMTET_35374</name>
</gene>
<dbReference type="EMBL" id="LGRX02022600">
    <property type="protein sequence ID" value="KAK3255441.1"/>
    <property type="molecule type" value="Genomic_DNA"/>
</dbReference>
<accession>A0AAE0F9M1</accession>
<feature type="region of interest" description="Disordered" evidence="1">
    <location>
        <begin position="43"/>
        <end position="76"/>
    </location>
</feature>
<feature type="region of interest" description="Disordered" evidence="1">
    <location>
        <begin position="1"/>
        <end position="30"/>
    </location>
</feature>
<dbReference type="Proteomes" id="UP001190700">
    <property type="component" value="Unassembled WGS sequence"/>
</dbReference>
<name>A0AAE0F9M1_9CHLO</name>
<evidence type="ECO:0000313" key="2">
    <source>
        <dbReference type="EMBL" id="KAK3255441.1"/>
    </source>
</evidence>
<feature type="compositionally biased region" description="Basic and acidic residues" evidence="1">
    <location>
        <begin position="263"/>
        <end position="278"/>
    </location>
</feature>
<reference evidence="2 3" key="1">
    <citation type="journal article" date="2015" name="Genome Biol. Evol.">
        <title>Comparative Genomics of a Bacterivorous Green Alga Reveals Evolutionary Causalities and Consequences of Phago-Mixotrophic Mode of Nutrition.</title>
        <authorList>
            <person name="Burns J.A."/>
            <person name="Paasch A."/>
            <person name="Narechania A."/>
            <person name="Kim E."/>
        </authorList>
    </citation>
    <scope>NUCLEOTIDE SEQUENCE [LARGE SCALE GENOMIC DNA]</scope>
    <source>
        <strain evidence="2 3">PLY_AMNH</strain>
    </source>
</reference>
<sequence>MSSTKRPARPTSAPRVRATGKTVDIPEPLGWGTDLLKQAAALDVPSRAPKGKPKSKEAAGTNKPAMPKIREDSSGIKGLSAANPAMAAGGLASLGLPRQLPVKKGVAWPEGGSVLDNLDNVQRQVAAEEREQERLQQQLEGEASAGNSARSSAENLSGDPCSPPATAGAQLEEEVQKLAEQAKLTKLELDRAKQLELAFAREAKAQREKLIAEDKAKKAEARAEKAEANLAKAETKAYKVEKKAQKDVLEVKQQLRDASAASEKAEERAKKAEQEVADGRQRLKAGNDRAVGLDASKAMAERQLKVTPAFTPRACTALVCAGVLAEASAAQHSELGGEWGQRPPQGACAEPAACLLHFLMKFF</sequence>
<keyword evidence="3" id="KW-1185">Reference proteome</keyword>